<dbReference type="OrthoDB" id="121597at2"/>
<evidence type="ECO:0000313" key="2">
    <source>
        <dbReference type="Proteomes" id="UP000318141"/>
    </source>
</evidence>
<keyword evidence="2" id="KW-1185">Reference proteome</keyword>
<proteinExistence type="predicted"/>
<evidence type="ECO:0000313" key="1">
    <source>
        <dbReference type="EMBL" id="TWG78964.1"/>
    </source>
</evidence>
<protein>
    <submittedName>
        <fullName evidence="1">ParE-like toxin of type II ParDE toxin-antitoxin system</fullName>
    </submittedName>
</protein>
<dbReference type="Proteomes" id="UP000318141">
    <property type="component" value="Unassembled WGS sequence"/>
</dbReference>
<dbReference type="AlphaFoldDB" id="A0A562B1L8"/>
<accession>A0A562B1L8</accession>
<gene>
    <name evidence="1" type="ORF">L602_000800000330</name>
</gene>
<organism evidence="1 2">
    <name type="scientific">Cupriavidus gilardii J11</name>
    <dbReference type="NCBI Taxonomy" id="936133"/>
    <lineage>
        <taxon>Bacteria</taxon>
        <taxon>Pseudomonadati</taxon>
        <taxon>Pseudomonadota</taxon>
        <taxon>Betaproteobacteria</taxon>
        <taxon>Burkholderiales</taxon>
        <taxon>Burkholderiaceae</taxon>
        <taxon>Cupriavidus</taxon>
    </lineage>
</organism>
<comment type="caution">
    <text evidence="1">The sequence shown here is derived from an EMBL/GenBank/DDBJ whole genome shotgun (WGS) entry which is preliminary data.</text>
</comment>
<sequence>MNWNRRVPFGNSGYVLFYEIQPAESRVVILAVRRQLEDDFH</sequence>
<reference evidence="1 2" key="1">
    <citation type="submission" date="2019-07" db="EMBL/GenBank/DDBJ databases">
        <title>Genome sequencing of lignin-degrading bacterial isolates.</title>
        <authorList>
            <person name="Gladden J."/>
        </authorList>
    </citation>
    <scope>NUCLEOTIDE SEQUENCE [LARGE SCALE GENOMIC DNA]</scope>
    <source>
        <strain evidence="1 2">J11</strain>
    </source>
</reference>
<name>A0A562B1L8_9BURK</name>
<dbReference type="EMBL" id="VLJN01000066">
    <property type="protein sequence ID" value="TWG78964.1"/>
    <property type="molecule type" value="Genomic_DNA"/>
</dbReference>